<proteinExistence type="predicted"/>
<keyword evidence="2" id="KW-1185">Reference proteome</keyword>
<reference evidence="1" key="3">
    <citation type="submission" date="2025-09" db="UniProtKB">
        <authorList>
            <consortium name="Ensembl"/>
        </authorList>
    </citation>
    <scope>IDENTIFICATION</scope>
</reference>
<accession>A0A803VD91</accession>
<dbReference type="GeneTree" id="ENSGT00960000190127"/>
<reference evidence="1" key="2">
    <citation type="submission" date="2025-08" db="UniProtKB">
        <authorList>
            <consortium name="Ensembl"/>
        </authorList>
    </citation>
    <scope>IDENTIFICATION</scope>
</reference>
<evidence type="ECO:0000313" key="2">
    <source>
        <dbReference type="Proteomes" id="UP000016665"/>
    </source>
</evidence>
<dbReference type="Proteomes" id="UP000016665">
    <property type="component" value="Chromosome 11"/>
</dbReference>
<name>A0A803VD91_FICAL</name>
<dbReference type="Ensembl" id="ENSFALT00000032207.1">
    <property type="protein sequence ID" value="ENSFALP00000020697.1"/>
    <property type="gene ID" value="ENSFALG00000027589.1"/>
</dbReference>
<reference evidence="1 2" key="1">
    <citation type="journal article" date="2012" name="Nature">
        <title>The genomic landscape of species divergence in Ficedula flycatchers.</title>
        <authorList>
            <person name="Ellegren H."/>
            <person name="Smeds L."/>
            <person name="Burri R."/>
            <person name="Olason P.I."/>
            <person name="Backstrom N."/>
            <person name="Kawakami T."/>
            <person name="Kunstner A."/>
            <person name="Makinen H."/>
            <person name="Nadachowska-Brzyska K."/>
            <person name="Qvarnstrom A."/>
            <person name="Uebbing S."/>
            <person name="Wolf J.B."/>
        </authorList>
    </citation>
    <scope>NUCLEOTIDE SEQUENCE [LARGE SCALE GENOMIC DNA]</scope>
</reference>
<protein>
    <submittedName>
        <fullName evidence="1">Uncharacterized protein</fullName>
    </submittedName>
</protein>
<sequence length="80" mass="9233">KTKQNKKGRSLIQKFLVISKRFMVCISMSLIYTKICGLQKVFQKNVIQDVIILKKRHYKQQITITGVACLLKHQSTPVSI</sequence>
<dbReference type="AlphaFoldDB" id="A0A803VD91"/>
<organism evidence="1 2">
    <name type="scientific">Ficedula albicollis</name>
    <name type="common">Collared flycatcher</name>
    <name type="synonym">Muscicapa albicollis</name>
    <dbReference type="NCBI Taxonomy" id="59894"/>
    <lineage>
        <taxon>Eukaryota</taxon>
        <taxon>Metazoa</taxon>
        <taxon>Chordata</taxon>
        <taxon>Craniata</taxon>
        <taxon>Vertebrata</taxon>
        <taxon>Euteleostomi</taxon>
        <taxon>Archelosauria</taxon>
        <taxon>Archosauria</taxon>
        <taxon>Dinosauria</taxon>
        <taxon>Saurischia</taxon>
        <taxon>Theropoda</taxon>
        <taxon>Coelurosauria</taxon>
        <taxon>Aves</taxon>
        <taxon>Neognathae</taxon>
        <taxon>Neoaves</taxon>
        <taxon>Telluraves</taxon>
        <taxon>Australaves</taxon>
        <taxon>Passeriformes</taxon>
        <taxon>Muscicapidae</taxon>
        <taxon>Ficedula</taxon>
    </lineage>
</organism>
<evidence type="ECO:0000313" key="1">
    <source>
        <dbReference type="Ensembl" id="ENSFALP00000020697.1"/>
    </source>
</evidence>